<feature type="region of interest" description="Disordered" evidence="1">
    <location>
        <begin position="22"/>
        <end position="82"/>
    </location>
</feature>
<sequence>MAEAEVHLSVCAQHRGSAPLRKLRRGDVAGRRTARSPIFYSPKIPPAPSPLSQTPPSHSLSLQEHPPRRPPARPPSSNPNLGLILSCHRSPPGSSRRHLSLRLDFTDLACPTVSWQREPPPLLPPRLMPCMADPFPEIGITGDVPLLARFASSPCHTPSLRFALFRGLPTPFL</sequence>
<dbReference type="AlphaFoldDB" id="A0A2T8ICP6"/>
<dbReference type="EMBL" id="CM008052">
    <property type="protein sequence ID" value="PVH35422.1"/>
    <property type="molecule type" value="Genomic_DNA"/>
</dbReference>
<protein>
    <submittedName>
        <fullName evidence="2">Uncharacterized protein</fullName>
    </submittedName>
</protein>
<dbReference type="Proteomes" id="UP000243499">
    <property type="component" value="Chromosome 7"/>
</dbReference>
<reference evidence="2" key="1">
    <citation type="submission" date="2018-04" db="EMBL/GenBank/DDBJ databases">
        <title>WGS assembly of Panicum hallii.</title>
        <authorList>
            <person name="Lovell J."/>
            <person name="Jenkins J."/>
            <person name="Lowry D."/>
            <person name="Mamidi S."/>
            <person name="Sreedasyam A."/>
            <person name="Weng X."/>
            <person name="Barry K."/>
            <person name="Bonette J."/>
            <person name="Campitelli B."/>
            <person name="Daum C."/>
            <person name="Gordon S."/>
            <person name="Gould B."/>
            <person name="Lipzen A."/>
            <person name="Macqueen A."/>
            <person name="Palacio-Mejia J."/>
            <person name="Plott C."/>
            <person name="Shakirov E."/>
            <person name="Shu S."/>
            <person name="Yoshinaga Y."/>
            <person name="Zane M."/>
            <person name="Rokhsar D."/>
            <person name="Grimwood J."/>
            <person name="Schmutz J."/>
            <person name="Juenger T."/>
        </authorList>
    </citation>
    <scope>NUCLEOTIDE SEQUENCE [LARGE SCALE GENOMIC DNA]</scope>
    <source>
        <strain evidence="2">FIL2</strain>
    </source>
</reference>
<name>A0A2T8ICP6_9POAL</name>
<evidence type="ECO:0000256" key="1">
    <source>
        <dbReference type="SAM" id="MobiDB-lite"/>
    </source>
</evidence>
<dbReference type="Gramene" id="PVH35422">
    <property type="protein sequence ID" value="PVH35422"/>
    <property type="gene ID" value="PAHAL_7G179000"/>
</dbReference>
<gene>
    <name evidence="2" type="ORF">PAHAL_7G179000</name>
</gene>
<accession>A0A2T8ICP6</accession>
<organism evidence="2">
    <name type="scientific">Panicum hallii</name>
    <dbReference type="NCBI Taxonomy" id="206008"/>
    <lineage>
        <taxon>Eukaryota</taxon>
        <taxon>Viridiplantae</taxon>
        <taxon>Streptophyta</taxon>
        <taxon>Embryophyta</taxon>
        <taxon>Tracheophyta</taxon>
        <taxon>Spermatophyta</taxon>
        <taxon>Magnoliopsida</taxon>
        <taxon>Liliopsida</taxon>
        <taxon>Poales</taxon>
        <taxon>Poaceae</taxon>
        <taxon>PACMAD clade</taxon>
        <taxon>Panicoideae</taxon>
        <taxon>Panicodae</taxon>
        <taxon>Paniceae</taxon>
        <taxon>Panicinae</taxon>
        <taxon>Panicum</taxon>
        <taxon>Panicum sect. Panicum</taxon>
    </lineage>
</organism>
<proteinExistence type="predicted"/>
<evidence type="ECO:0000313" key="2">
    <source>
        <dbReference type="EMBL" id="PVH35422.1"/>
    </source>
</evidence>